<reference evidence="1" key="1">
    <citation type="submission" date="2013-07" db="EMBL/GenBank/DDBJ databases">
        <title>Nephila pilipes venom gland.</title>
        <authorList>
            <person name="Huo L.J."/>
        </authorList>
    </citation>
    <scope>NUCLEOTIDE SEQUENCE</scope>
    <source>
        <tissue evidence="1">Venom gland</tissue>
    </source>
</reference>
<name>A0A076L0V9_NEPPI</name>
<dbReference type="AlphaFoldDB" id="A0A076L0V9"/>
<proteinExistence type="evidence at transcript level"/>
<dbReference type="EMBL" id="KF433752">
    <property type="protein sequence ID" value="AII98073.1"/>
    <property type="molecule type" value="mRNA"/>
</dbReference>
<sequence>MGVLINFNYKYITKYNRFRYLSSYPKVARQ</sequence>
<protein>
    <submittedName>
        <fullName evidence="1">BLTX737</fullName>
    </submittedName>
</protein>
<organism evidence="1">
    <name type="scientific">Nephila pilipes</name>
    <name type="common">Giant wood spider</name>
    <name type="synonym">Nephila maculata</name>
    <dbReference type="NCBI Taxonomy" id="299642"/>
    <lineage>
        <taxon>Eukaryota</taxon>
        <taxon>Metazoa</taxon>
        <taxon>Ecdysozoa</taxon>
        <taxon>Arthropoda</taxon>
        <taxon>Chelicerata</taxon>
        <taxon>Arachnida</taxon>
        <taxon>Araneae</taxon>
        <taxon>Araneomorphae</taxon>
        <taxon>Entelegynae</taxon>
        <taxon>Araneoidea</taxon>
        <taxon>Nephilidae</taxon>
        <taxon>Nephila</taxon>
    </lineage>
</organism>
<evidence type="ECO:0000313" key="1">
    <source>
        <dbReference type="EMBL" id="AII98073.1"/>
    </source>
</evidence>
<accession>A0A076L0V9</accession>